<dbReference type="AlphaFoldDB" id="B8IDM8"/>
<dbReference type="HOGENOM" id="CLU_178451_0_0_5"/>
<dbReference type="Proteomes" id="UP000008207">
    <property type="component" value="Chromosome"/>
</dbReference>
<proteinExistence type="predicted"/>
<organism evidence="1 2">
    <name type="scientific">Methylobacterium nodulans (strain LMG 21967 / CNCM I-2342 / ORS 2060)</name>
    <dbReference type="NCBI Taxonomy" id="460265"/>
    <lineage>
        <taxon>Bacteria</taxon>
        <taxon>Pseudomonadati</taxon>
        <taxon>Pseudomonadota</taxon>
        <taxon>Alphaproteobacteria</taxon>
        <taxon>Hyphomicrobiales</taxon>
        <taxon>Methylobacteriaceae</taxon>
        <taxon>Methylobacterium</taxon>
    </lineage>
</organism>
<name>B8IDM8_METNO</name>
<evidence type="ECO:0000313" key="1">
    <source>
        <dbReference type="EMBL" id="ACL55600.1"/>
    </source>
</evidence>
<dbReference type="KEGG" id="mno:Mnod_0563"/>
<dbReference type="EMBL" id="CP001349">
    <property type="protein sequence ID" value="ACL55600.1"/>
    <property type="molecule type" value="Genomic_DNA"/>
</dbReference>
<gene>
    <name evidence="1" type="ordered locus">Mnod_0563</name>
</gene>
<dbReference type="RefSeq" id="WP_015927310.1">
    <property type="nucleotide sequence ID" value="NC_011894.1"/>
</dbReference>
<accession>B8IDM8</accession>
<reference evidence="1 2" key="1">
    <citation type="submission" date="2009-01" db="EMBL/GenBank/DDBJ databases">
        <title>Complete sequence of chromosome of Methylobacterium nodulans ORS 2060.</title>
        <authorList>
            <consortium name="US DOE Joint Genome Institute"/>
            <person name="Lucas S."/>
            <person name="Copeland A."/>
            <person name="Lapidus A."/>
            <person name="Glavina del Rio T."/>
            <person name="Dalin E."/>
            <person name="Tice H."/>
            <person name="Bruce D."/>
            <person name="Goodwin L."/>
            <person name="Pitluck S."/>
            <person name="Sims D."/>
            <person name="Brettin T."/>
            <person name="Detter J.C."/>
            <person name="Han C."/>
            <person name="Larimer F."/>
            <person name="Land M."/>
            <person name="Hauser L."/>
            <person name="Kyrpides N."/>
            <person name="Ivanova N."/>
            <person name="Marx C.J."/>
            <person name="Richardson P."/>
        </authorList>
    </citation>
    <scope>NUCLEOTIDE SEQUENCE [LARGE SCALE GENOMIC DNA]</scope>
    <source>
        <strain evidence="2">LMG 21967 / CNCM I-2342 / ORS 2060</strain>
    </source>
</reference>
<protein>
    <submittedName>
        <fullName evidence="1">Uncharacterized protein</fullName>
    </submittedName>
</protein>
<keyword evidence="2" id="KW-1185">Reference proteome</keyword>
<sequence>MNPFRWFWPQRCDDPLIEPSQGARLRLALAEQRHRRLACDLIRVALDEVDRTAAELGTPVALNPAWLQQAVAELRRRYQGAHGRQSGGA</sequence>
<dbReference type="STRING" id="460265.Mnod_0563"/>
<evidence type="ECO:0000313" key="2">
    <source>
        <dbReference type="Proteomes" id="UP000008207"/>
    </source>
</evidence>